<evidence type="ECO:0000313" key="3">
    <source>
        <dbReference type="EMBL" id="MBB4674816.1"/>
    </source>
</evidence>
<dbReference type="EMBL" id="JACHMH010000001">
    <property type="protein sequence ID" value="MBB4674816.1"/>
    <property type="molecule type" value="Genomic_DNA"/>
</dbReference>
<name>A0A7W7C5B7_9PSEU</name>
<comment type="caution">
    <text evidence="3">The sequence shown here is derived from an EMBL/GenBank/DDBJ whole genome shotgun (WGS) entry which is preliminary data.</text>
</comment>
<feature type="transmembrane region" description="Helical" evidence="2">
    <location>
        <begin position="65"/>
        <end position="88"/>
    </location>
</feature>
<proteinExistence type="predicted"/>
<dbReference type="AlphaFoldDB" id="A0A7W7C5B7"/>
<evidence type="ECO:0000256" key="1">
    <source>
        <dbReference type="SAM" id="MobiDB-lite"/>
    </source>
</evidence>
<dbReference type="RefSeq" id="WP_185000891.1">
    <property type="nucleotide sequence ID" value="NZ_BAAAUI010000024.1"/>
</dbReference>
<sequence length="89" mass="9069">MAASDNPEKLLADALRAQAAGSPSMPPAEAPFPPMPVLPLSNDTGPTDRFTSARGIGLPPPSLPAWVLLLFAVLLGLAAGAVIGVLTLW</sequence>
<keyword evidence="2" id="KW-0812">Transmembrane</keyword>
<keyword evidence="2" id="KW-1133">Transmembrane helix</keyword>
<feature type="region of interest" description="Disordered" evidence="1">
    <location>
        <begin position="13"/>
        <end position="53"/>
    </location>
</feature>
<evidence type="ECO:0000256" key="2">
    <source>
        <dbReference type="SAM" id="Phobius"/>
    </source>
</evidence>
<reference evidence="3 4" key="1">
    <citation type="submission" date="2020-08" db="EMBL/GenBank/DDBJ databases">
        <title>Sequencing the genomes of 1000 actinobacteria strains.</title>
        <authorList>
            <person name="Klenk H.-P."/>
        </authorList>
    </citation>
    <scope>NUCLEOTIDE SEQUENCE [LARGE SCALE GENOMIC DNA]</scope>
    <source>
        <strain evidence="3 4">DSM 44230</strain>
    </source>
</reference>
<dbReference type="Proteomes" id="UP000533598">
    <property type="component" value="Unassembled WGS sequence"/>
</dbReference>
<gene>
    <name evidence="3" type="ORF">HNR67_000934</name>
</gene>
<organism evidence="3 4">
    <name type="scientific">Crossiella cryophila</name>
    <dbReference type="NCBI Taxonomy" id="43355"/>
    <lineage>
        <taxon>Bacteria</taxon>
        <taxon>Bacillati</taxon>
        <taxon>Actinomycetota</taxon>
        <taxon>Actinomycetes</taxon>
        <taxon>Pseudonocardiales</taxon>
        <taxon>Pseudonocardiaceae</taxon>
        <taxon>Crossiella</taxon>
    </lineage>
</organism>
<accession>A0A7W7C5B7</accession>
<keyword evidence="4" id="KW-1185">Reference proteome</keyword>
<feature type="compositionally biased region" description="Pro residues" evidence="1">
    <location>
        <begin position="24"/>
        <end position="37"/>
    </location>
</feature>
<evidence type="ECO:0000313" key="4">
    <source>
        <dbReference type="Proteomes" id="UP000533598"/>
    </source>
</evidence>
<keyword evidence="2" id="KW-0472">Membrane</keyword>
<protein>
    <submittedName>
        <fullName evidence="3">Uncharacterized protein</fullName>
    </submittedName>
</protein>